<evidence type="ECO:0000313" key="2">
    <source>
        <dbReference type="EMBL" id="CAA0103590.1"/>
    </source>
</evidence>
<evidence type="ECO:0000256" key="1">
    <source>
        <dbReference type="SAM" id="SignalP"/>
    </source>
</evidence>
<name>A0A5S9PHH6_9GAMM</name>
<gene>
    <name evidence="2" type="ORF">DPBNPPHM_00962</name>
</gene>
<dbReference type="EMBL" id="CACSII010000012">
    <property type="protein sequence ID" value="CAA0103590.1"/>
    <property type="molecule type" value="Genomic_DNA"/>
</dbReference>
<accession>A0A5S9PHH6</accession>
<dbReference type="AlphaFoldDB" id="A0A5S9PHH6"/>
<evidence type="ECO:0000313" key="3">
    <source>
        <dbReference type="Proteomes" id="UP000434580"/>
    </source>
</evidence>
<feature type="chain" id="PRO_5024894588" description="Lipoprotein" evidence="1">
    <location>
        <begin position="21"/>
        <end position="132"/>
    </location>
</feature>
<organism evidence="2 3">
    <name type="scientific">BD1-7 clade bacterium</name>
    <dbReference type="NCBI Taxonomy" id="2029982"/>
    <lineage>
        <taxon>Bacteria</taxon>
        <taxon>Pseudomonadati</taxon>
        <taxon>Pseudomonadota</taxon>
        <taxon>Gammaproteobacteria</taxon>
        <taxon>Cellvibrionales</taxon>
        <taxon>Spongiibacteraceae</taxon>
        <taxon>BD1-7 clade</taxon>
    </lineage>
</organism>
<proteinExistence type="predicted"/>
<dbReference type="OrthoDB" id="9882897at2"/>
<dbReference type="Proteomes" id="UP000434580">
    <property type="component" value="Unassembled WGS sequence"/>
</dbReference>
<sequence>MMRLKATHAVVLFFAILVGACSGQLIQPDKATIDSVVIRNQTSHSVHDVTLRIPANGGVISCSTILAHSECSLGFSLRQNNNNPALLSWTYRGHSYQEPLKGPPGQADEVTQQAVITIIGEGIVIAKLKDHR</sequence>
<protein>
    <recommendedName>
        <fullName evidence="4">Lipoprotein</fullName>
    </recommendedName>
</protein>
<keyword evidence="1" id="KW-0732">Signal</keyword>
<reference evidence="2 3" key="1">
    <citation type="submission" date="2019-11" db="EMBL/GenBank/DDBJ databases">
        <authorList>
            <person name="Holert J."/>
        </authorList>
    </citation>
    <scope>NUCLEOTIDE SEQUENCE [LARGE SCALE GENOMIC DNA]</scope>
    <source>
        <strain evidence="2">BC5_2</strain>
    </source>
</reference>
<evidence type="ECO:0008006" key="4">
    <source>
        <dbReference type="Google" id="ProtNLM"/>
    </source>
</evidence>
<dbReference type="PROSITE" id="PS51257">
    <property type="entry name" value="PROKAR_LIPOPROTEIN"/>
    <property type="match status" value="1"/>
</dbReference>
<feature type="signal peptide" evidence="1">
    <location>
        <begin position="1"/>
        <end position="20"/>
    </location>
</feature>